<comment type="caution">
    <text evidence="1">The sequence shown here is derived from an EMBL/GenBank/DDBJ whole genome shotgun (WGS) entry which is preliminary data.</text>
</comment>
<organism evidence="1 2">
    <name type="scientific">Chromatium okenii</name>
    <dbReference type="NCBI Taxonomy" id="61644"/>
    <lineage>
        <taxon>Bacteria</taxon>
        <taxon>Pseudomonadati</taxon>
        <taxon>Pseudomonadota</taxon>
        <taxon>Gammaproteobacteria</taxon>
        <taxon>Chromatiales</taxon>
        <taxon>Chromatiaceae</taxon>
        <taxon>Chromatium</taxon>
    </lineage>
</organism>
<proteinExistence type="predicted"/>
<name>A0A2S7XQX5_9GAMM</name>
<dbReference type="Proteomes" id="UP000239936">
    <property type="component" value="Unassembled WGS sequence"/>
</dbReference>
<accession>A0A2S7XQX5</accession>
<dbReference type="AlphaFoldDB" id="A0A2S7XQX5"/>
<reference evidence="1 2" key="1">
    <citation type="submission" date="2018-01" db="EMBL/GenBank/DDBJ databases">
        <title>The complete genome sequence of Chromatium okenii LaCa, a purple sulfur bacterium with a turbulent life.</title>
        <authorList>
            <person name="Luedin S.M."/>
            <person name="Liechti N."/>
            <person name="Storelli N."/>
            <person name="Danza F."/>
            <person name="Wittwer M."/>
            <person name="Pothier J.F."/>
            <person name="Tonolla M.A."/>
        </authorList>
    </citation>
    <scope>NUCLEOTIDE SEQUENCE [LARGE SCALE GENOMIC DNA]</scope>
    <source>
        <strain evidence="1 2">LaCa</strain>
    </source>
</reference>
<keyword evidence="2" id="KW-1185">Reference proteome</keyword>
<protein>
    <submittedName>
        <fullName evidence="1">Uncharacterized protein</fullName>
    </submittedName>
</protein>
<dbReference type="EMBL" id="PPGH01000035">
    <property type="protein sequence ID" value="PQJ96139.1"/>
    <property type="molecule type" value="Genomic_DNA"/>
</dbReference>
<evidence type="ECO:0000313" key="1">
    <source>
        <dbReference type="EMBL" id="PQJ96139.1"/>
    </source>
</evidence>
<dbReference type="RefSeq" id="WP_105073770.1">
    <property type="nucleotide sequence ID" value="NZ_JAFLKP010000209.1"/>
</dbReference>
<sequence length="94" mass="11044">MDTQIIYSYPLHCLRIARVEAYYKTVSGEIIGLDADFIDAIESQQPYVLVEFMPNYDPARVKVSEDGQDWRRYESRDPIKHGTYDALRLRQIDD</sequence>
<gene>
    <name evidence="1" type="ORF">CXB77_10040</name>
</gene>
<evidence type="ECO:0000313" key="2">
    <source>
        <dbReference type="Proteomes" id="UP000239936"/>
    </source>
</evidence>